<proteinExistence type="predicted"/>
<feature type="transmembrane region" description="Helical" evidence="1">
    <location>
        <begin position="91"/>
        <end position="111"/>
    </location>
</feature>
<dbReference type="EMBL" id="QOKZ01000026">
    <property type="protein sequence ID" value="RMC29672.1"/>
    <property type="molecule type" value="Genomic_DNA"/>
</dbReference>
<dbReference type="AlphaFoldDB" id="A0A3M0LVY8"/>
<sequence>MKPGKKLAVIFLMSTVLLVIFYAIKYYTMYDDNIEMIARMDRENDFTSDEMMRHFSRLSAFRSAEVALYSIFPITSMLIANIVINIKNTIAVLFISFFGVIMANFISPWTSLSMDAIRNYLVVATGYILAIAALEISRRLR</sequence>
<feature type="transmembrane region" description="Helical" evidence="1">
    <location>
        <begin position="117"/>
        <end position="136"/>
    </location>
</feature>
<evidence type="ECO:0000313" key="2">
    <source>
        <dbReference type="EMBL" id="RMC29672.1"/>
    </source>
</evidence>
<evidence type="ECO:0000256" key="1">
    <source>
        <dbReference type="SAM" id="Phobius"/>
    </source>
</evidence>
<keyword evidence="1" id="KW-1133">Transmembrane helix</keyword>
<organism evidence="2 3">
    <name type="scientific">Paracoccus alkanivorans</name>
    <dbReference type="NCBI Taxonomy" id="2116655"/>
    <lineage>
        <taxon>Bacteria</taxon>
        <taxon>Pseudomonadati</taxon>
        <taxon>Pseudomonadota</taxon>
        <taxon>Alphaproteobacteria</taxon>
        <taxon>Rhodobacterales</taxon>
        <taxon>Paracoccaceae</taxon>
        <taxon>Paracoccus</taxon>
    </lineage>
</organism>
<comment type="caution">
    <text evidence="2">The sequence shown here is derived from an EMBL/GenBank/DDBJ whole genome shotgun (WGS) entry which is preliminary data.</text>
</comment>
<keyword evidence="1" id="KW-0472">Membrane</keyword>
<keyword evidence="3" id="KW-1185">Reference proteome</keyword>
<gene>
    <name evidence="2" type="ORF">C9E81_22430</name>
</gene>
<feature type="transmembrane region" description="Helical" evidence="1">
    <location>
        <begin position="7"/>
        <end position="24"/>
    </location>
</feature>
<accession>A0A3M0LVY8</accession>
<evidence type="ECO:0000313" key="3">
    <source>
        <dbReference type="Proteomes" id="UP000273516"/>
    </source>
</evidence>
<dbReference type="Proteomes" id="UP000273516">
    <property type="component" value="Unassembled WGS sequence"/>
</dbReference>
<reference evidence="2 3" key="1">
    <citation type="submission" date="2018-07" db="EMBL/GenBank/DDBJ databases">
        <authorList>
            <person name="Zhang Y."/>
            <person name="Wang L."/>
            <person name="Ma S."/>
        </authorList>
    </citation>
    <scope>NUCLEOTIDE SEQUENCE [LARGE SCALE GENOMIC DNA]</scope>
    <source>
        <strain evidence="2 3">4-2</strain>
    </source>
</reference>
<keyword evidence="1" id="KW-0812">Transmembrane</keyword>
<dbReference type="RefSeq" id="WP_122114573.1">
    <property type="nucleotide sequence ID" value="NZ_QOKZ01000026.1"/>
</dbReference>
<protein>
    <submittedName>
        <fullName evidence="2">Uncharacterized protein</fullName>
    </submittedName>
</protein>
<feature type="transmembrane region" description="Helical" evidence="1">
    <location>
        <begin position="66"/>
        <end position="84"/>
    </location>
</feature>
<name>A0A3M0LVY8_9RHOB</name>